<keyword evidence="4" id="KW-1185">Reference proteome</keyword>
<dbReference type="InterPro" id="IPR035986">
    <property type="entry name" value="PKD_dom_sf"/>
</dbReference>
<dbReference type="InterPro" id="IPR000601">
    <property type="entry name" value="PKD_dom"/>
</dbReference>
<dbReference type="SMART" id="SM00089">
    <property type="entry name" value="PKD"/>
    <property type="match status" value="1"/>
</dbReference>
<dbReference type="OrthoDB" id="753168at2"/>
<feature type="signal peptide" evidence="1">
    <location>
        <begin position="1"/>
        <end position="25"/>
    </location>
</feature>
<evidence type="ECO:0000259" key="2">
    <source>
        <dbReference type="PROSITE" id="PS50093"/>
    </source>
</evidence>
<dbReference type="Proteomes" id="UP000283523">
    <property type="component" value="Unassembled WGS sequence"/>
</dbReference>
<dbReference type="Gene3D" id="2.60.40.10">
    <property type="entry name" value="Immunoglobulins"/>
    <property type="match status" value="1"/>
</dbReference>
<evidence type="ECO:0000256" key="1">
    <source>
        <dbReference type="SAM" id="SignalP"/>
    </source>
</evidence>
<feature type="domain" description="PKD" evidence="2">
    <location>
        <begin position="207"/>
        <end position="264"/>
    </location>
</feature>
<reference evidence="3 4" key="1">
    <citation type="submission" date="2018-08" db="EMBL/GenBank/DDBJ databases">
        <title>Fibrisoma montanum sp. nov., isolated from Danxia mountain soil.</title>
        <authorList>
            <person name="Huang Y."/>
        </authorList>
    </citation>
    <scope>NUCLEOTIDE SEQUENCE [LARGE SCALE GENOMIC DNA]</scope>
    <source>
        <strain evidence="3 4">HYT19</strain>
    </source>
</reference>
<dbReference type="InterPro" id="IPR013728">
    <property type="entry name" value="BT_3987-like_N"/>
</dbReference>
<dbReference type="PROSITE" id="PS50093">
    <property type="entry name" value="PKD"/>
    <property type="match status" value="1"/>
</dbReference>
<evidence type="ECO:0000313" key="3">
    <source>
        <dbReference type="EMBL" id="RIV27168.1"/>
    </source>
</evidence>
<dbReference type="EMBL" id="QXED01000001">
    <property type="protein sequence ID" value="RIV27168.1"/>
    <property type="molecule type" value="Genomic_DNA"/>
</dbReference>
<keyword evidence="1" id="KW-0732">Signal</keyword>
<dbReference type="RefSeq" id="WP_119666019.1">
    <property type="nucleotide sequence ID" value="NZ_QXED01000001.1"/>
</dbReference>
<comment type="caution">
    <text evidence="3">The sequence shown here is derived from an EMBL/GenBank/DDBJ whole genome shotgun (WGS) entry which is preliminary data.</text>
</comment>
<sequence>MASYSNLIRLACVSLGCGLLLSACAYEELPEADYPQQLLYQPTARNGVYTINSLPPATGTYRFSVNLADKKLIIPLSVFRGGVSTAGEVAVTVTANADTVARLITANALPGTAPLPTDKFVLPNTLNLGDGDQSVPFDLRIDLDYLRANTGQKLAVGVTIASAQTPVNPALKTTIISLDPSILKPTPNFTNKADATTPRKITFTNTSANALSYSWDFGDKSAPVTEASPTYTYANAGTYTVTLTATGITGSQDATKKTLTVTVP</sequence>
<evidence type="ECO:0000313" key="4">
    <source>
        <dbReference type="Proteomes" id="UP000283523"/>
    </source>
</evidence>
<organism evidence="3 4">
    <name type="scientific">Fibrisoma montanum</name>
    <dbReference type="NCBI Taxonomy" id="2305895"/>
    <lineage>
        <taxon>Bacteria</taxon>
        <taxon>Pseudomonadati</taxon>
        <taxon>Bacteroidota</taxon>
        <taxon>Cytophagia</taxon>
        <taxon>Cytophagales</taxon>
        <taxon>Spirosomataceae</taxon>
        <taxon>Fibrisoma</taxon>
    </lineage>
</organism>
<dbReference type="InterPro" id="IPR013783">
    <property type="entry name" value="Ig-like_fold"/>
</dbReference>
<dbReference type="CDD" id="cd00146">
    <property type="entry name" value="PKD"/>
    <property type="match status" value="1"/>
</dbReference>
<name>A0A418MIA0_9BACT</name>
<dbReference type="SUPFAM" id="SSF49299">
    <property type="entry name" value="PKD domain"/>
    <property type="match status" value="1"/>
</dbReference>
<gene>
    <name evidence="3" type="ORF">DYU11_02315</name>
</gene>
<dbReference type="InterPro" id="IPR022409">
    <property type="entry name" value="PKD/Chitinase_dom"/>
</dbReference>
<dbReference type="AlphaFoldDB" id="A0A418MIA0"/>
<accession>A0A418MIA0</accession>
<dbReference type="Pfam" id="PF18911">
    <property type="entry name" value="PKD_4"/>
    <property type="match status" value="1"/>
</dbReference>
<proteinExistence type="predicted"/>
<feature type="chain" id="PRO_5019310658" evidence="1">
    <location>
        <begin position="26"/>
        <end position="264"/>
    </location>
</feature>
<dbReference type="Pfam" id="PF08522">
    <property type="entry name" value="BT_3987-like_N"/>
    <property type="match status" value="1"/>
</dbReference>
<protein>
    <submittedName>
        <fullName evidence="3">PKD domain-containing protein</fullName>
    </submittedName>
</protein>